<dbReference type="RefSeq" id="XP_017988897.1">
    <property type="nucleotide sequence ID" value="XM_018133408.1"/>
</dbReference>
<dbReference type="GeneID" id="28725220"/>
<evidence type="ECO:0000313" key="3">
    <source>
        <dbReference type="Proteomes" id="UP000243052"/>
    </source>
</evidence>
<reference evidence="2 3" key="1">
    <citation type="submission" date="2016-01" db="EMBL/GenBank/DDBJ databases">
        <title>Genome sequence of the yeast Holleya sinecauda.</title>
        <authorList>
            <person name="Dietrich F.S."/>
        </authorList>
    </citation>
    <scope>NUCLEOTIDE SEQUENCE [LARGE SCALE GENOMIC DNA]</scope>
    <source>
        <strain evidence="2 3">ATCC 58844</strain>
    </source>
</reference>
<protein>
    <submittedName>
        <fullName evidence="2">HFR046Cp</fullName>
    </submittedName>
</protein>
<dbReference type="AlphaFoldDB" id="A0A120K2L5"/>
<organism evidence="2 3">
    <name type="scientific">Eremothecium sinecaudum</name>
    <dbReference type="NCBI Taxonomy" id="45286"/>
    <lineage>
        <taxon>Eukaryota</taxon>
        <taxon>Fungi</taxon>
        <taxon>Dikarya</taxon>
        <taxon>Ascomycota</taxon>
        <taxon>Saccharomycotina</taxon>
        <taxon>Saccharomycetes</taxon>
        <taxon>Saccharomycetales</taxon>
        <taxon>Saccharomycetaceae</taxon>
        <taxon>Eremothecium</taxon>
    </lineage>
</organism>
<dbReference type="Proteomes" id="UP000243052">
    <property type="component" value="Chromosome vi"/>
</dbReference>
<dbReference type="GO" id="GO:0008270">
    <property type="term" value="F:zinc ion binding"/>
    <property type="evidence" value="ECO:0007669"/>
    <property type="project" value="InterPro"/>
</dbReference>
<dbReference type="EMBL" id="CP014246">
    <property type="protein sequence ID" value="AMD21901.1"/>
    <property type="molecule type" value="Genomic_DNA"/>
</dbReference>
<evidence type="ECO:0000313" key="2">
    <source>
        <dbReference type="EMBL" id="AMD21901.1"/>
    </source>
</evidence>
<dbReference type="SUPFAM" id="SSF57756">
    <property type="entry name" value="Retrovirus zinc finger-like domains"/>
    <property type="match status" value="1"/>
</dbReference>
<feature type="coiled-coil region" evidence="1">
    <location>
        <begin position="24"/>
        <end position="51"/>
    </location>
</feature>
<dbReference type="OrthoDB" id="4069967at2759"/>
<accession>A0A120K2L5</accession>
<dbReference type="Pfam" id="PF16588">
    <property type="entry name" value="zf-C2H2_10"/>
    <property type="match status" value="1"/>
</dbReference>
<dbReference type="GO" id="GO:0003676">
    <property type="term" value="F:nucleic acid binding"/>
    <property type="evidence" value="ECO:0007669"/>
    <property type="project" value="InterPro"/>
</dbReference>
<keyword evidence="1" id="KW-0175">Coiled coil</keyword>
<keyword evidence="3" id="KW-1185">Reference proteome</keyword>
<sequence>MASRNTKESLPSMEVLMRVLTDRQQHAQKIKEEYQRKLAELTELMNALFDDRLQGKAKLDTETLNEKLKTDIDIIERDGKRYALIPITSTKQQRKSHKTVKIACSYCKELGHTRAKCEKRLLNVGHGK</sequence>
<name>A0A120K2L5_9SACH</name>
<gene>
    <name evidence="2" type="ORF">AW171_hschr63891</name>
</gene>
<evidence type="ECO:0000256" key="1">
    <source>
        <dbReference type="SAM" id="Coils"/>
    </source>
</evidence>
<dbReference type="InterPro" id="IPR036875">
    <property type="entry name" value="Znf_CCHC_sf"/>
</dbReference>
<proteinExistence type="predicted"/>